<dbReference type="GO" id="GO:0046872">
    <property type="term" value="F:metal ion binding"/>
    <property type="evidence" value="ECO:0007669"/>
    <property type="project" value="UniProtKB-KW"/>
</dbReference>
<protein>
    <submittedName>
        <fullName evidence="5">Metallophosphatase</fullName>
    </submittedName>
</protein>
<dbReference type="Pfam" id="PF00149">
    <property type="entry name" value="Metallophos"/>
    <property type="match status" value="1"/>
</dbReference>
<dbReference type="CDD" id="cd07385">
    <property type="entry name" value="MPP_YkuE_C"/>
    <property type="match status" value="1"/>
</dbReference>
<reference evidence="6" key="1">
    <citation type="journal article" date="2014" name="Genome Announc.">
        <title>Complete Genome Sequence of Campylobacter iguaniorum Strain 1485ET, Isolated from a Bearded Dragon (Pogona vitticeps).</title>
        <authorList>
            <person name="Gilbert M.J."/>
            <person name="Miller W.G."/>
            <person name="Yee E."/>
            <person name="Kik M."/>
            <person name="Wagenaar J.A."/>
            <person name="Duim B."/>
        </authorList>
    </citation>
    <scope>NUCLEOTIDE SEQUENCE [LARGE SCALE GENOMIC DNA]</scope>
    <source>
        <strain evidence="6">1485E</strain>
    </source>
</reference>
<keyword evidence="6" id="KW-1185">Reference proteome</keyword>
<feature type="transmembrane region" description="Helical" evidence="3">
    <location>
        <begin position="103"/>
        <end position="121"/>
    </location>
</feature>
<feature type="transmembrane region" description="Helical" evidence="3">
    <location>
        <begin position="68"/>
        <end position="91"/>
    </location>
</feature>
<dbReference type="AlphaFoldDB" id="A0A076FC79"/>
<feature type="domain" description="Calcineurin-like phosphoesterase" evidence="4">
    <location>
        <begin position="148"/>
        <end position="309"/>
    </location>
</feature>
<keyword evidence="3" id="KW-1133">Transmembrane helix</keyword>
<dbReference type="GO" id="GO:0016020">
    <property type="term" value="C:membrane"/>
    <property type="evidence" value="ECO:0007669"/>
    <property type="project" value="GOC"/>
</dbReference>
<dbReference type="Gene3D" id="3.60.21.10">
    <property type="match status" value="1"/>
</dbReference>
<keyword evidence="1" id="KW-0479">Metal-binding</keyword>
<evidence type="ECO:0000259" key="4">
    <source>
        <dbReference type="Pfam" id="PF00149"/>
    </source>
</evidence>
<dbReference type="InterPro" id="IPR051158">
    <property type="entry name" value="Metallophosphoesterase_sf"/>
</dbReference>
<evidence type="ECO:0000256" key="3">
    <source>
        <dbReference type="SAM" id="Phobius"/>
    </source>
</evidence>
<dbReference type="SUPFAM" id="SSF56300">
    <property type="entry name" value="Metallo-dependent phosphatases"/>
    <property type="match status" value="1"/>
</dbReference>
<dbReference type="Proteomes" id="UP000028486">
    <property type="component" value="Chromosome"/>
</dbReference>
<evidence type="ECO:0000313" key="5">
    <source>
        <dbReference type="EMBL" id="AII15032.1"/>
    </source>
</evidence>
<name>A0A076FC79_9BACT</name>
<keyword evidence="3" id="KW-0812">Transmembrane</keyword>
<dbReference type="EMBL" id="CP009043">
    <property type="protein sequence ID" value="AII15032.1"/>
    <property type="molecule type" value="Genomic_DNA"/>
</dbReference>
<evidence type="ECO:0000256" key="1">
    <source>
        <dbReference type="ARBA" id="ARBA00022723"/>
    </source>
</evidence>
<dbReference type="InterPro" id="IPR029052">
    <property type="entry name" value="Metallo-depent_PP-like"/>
</dbReference>
<sequence>MNPYLFITVSSILFFFINFYCYKRIKQNSLVSKFKKLIAFIFIFLYLFELMFFITLKSGELTGLLYKISIFCVGISFVLFMVLLPFDLALFGTRKFSKDRRKALKFIFDVSVLLGFFVYAFKGIFNANFNTVITKRDVEIKGLKEPLNIAIISDIHIGEFLQKEFLQGIVDKVNTLQADAVFIVGDIVDLSSDKLGDFLEPLNELKSKFGTYLVIGNHEYYHGIDTLIDKFKTLNLKLLENENVKFGGINLAGVYDLAGLKFGLYEPDFDKALSNLDPNLPTILLTHQPKSLNLLTKDVDLAICGHTHAGQIFPFSFFVWLDQKYVYGLYQISQKMQLLVSSGVGFWGPPLRLLSKSEIVNLTLKNKG</sequence>
<proteinExistence type="predicted"/>
<dbReference type="PANTHER" id="PTHR31302:SF31">
    <property type="entry name" value="PHOSPHODIESTERASE YAEI"/>
    <property type="match status" value="1"/>
</dbReference>
<dbReference type="InterPro" id="IPR004843">
    <property type="entry name" value="Calcineurin-like_PHP"/>
</dbReference>
<organism evidence="5 6">
    <name type="scientific">Campylobacter iguaniorum</name>
    <dbReference type="NCBI Taxonomy" id="1244531"/>
    <lineage>
        <taxon>Bacteria</taxon>
        <taxon>Pseudomonadati</taxon>
        <taxon>Campylobacterota</taxon>
        <taxon>Epsilonproteobacteria</taxon>
        <taxon>Campylobacterales</taxon>
        <taxon>Campylobacteraceae</taxon>
        <taxon>Campylobacter</taxon>
    </lineage>
</organism>
<dbReference type="KEGG" id="caj:CIG1485E_1198"/>
<keyword evidence="3" id="KW-0472">Membrane</keyword>
<evidence type="ECO:0000256" key="2">
    <source>
        <dbReference type="ARBA" id="ARBA00022801"/>
    </source>
</evidence>
<dbReference type="OrthoDB" id="9780884at2"/>
<dbReference type="GO" id="GO:0009245">
    <property type="term" value="P:lipid A biosynthetic process"/>
    <property type="evidence" value="ECO:0007669"/>
    <property type="project" value="TreeGrafter"/>
</dbReference>
<dbReference type="RefSeq" id="WP_051870943.1">
    <property type="nucleotide sequence ID" value="NZ_CP009043.1"/>
</dbReference>
<keyword evidence="2" id="KW-0378">Hydrolase</keyword>
<gene>
    <name evidence="5" type="ORF">CIG1485E_1198</name>
</gene>
<feature type="transmembrane region" description="Helical" evidence="3">
    <location>
        <begin position="6"/>
        <end position="25"/>
    </location>
</feature>
<accession>A0A076FC79</accession>
<dbReference type="GO" id="GO:0008758">
    <property type="term" value="F:UDP-2,3-diacylglucosamine hydrolase activity"/>
    <property type="evidence" value="ECO:0007669"/>
    <property type="project" value="TreeGrafter"/>
</dbReference>
<dbReference type="eggNOG" id="COG1408">
    <property type="taxonomic scope" value="Bacteria"/>
</dbReference>
<feature type="transmembrane region" description="Helical" evidence="3">
    <location>
        <begin position="37"/>
        <end position="56"/>
    </location>
</feature>
<dbReference type="HOGENOM" id="CLU_025443_0_1_7"/>
<evidence type="ECO:0000313" key="6">
    <source>
        <dbReference type="Proteomes" id="UP000028486"/>
    </source>
</evidence>
<dbReference type="PANTHER" id="PTHR31302">
    <property type="entry name" value="TRANSMEMBRANE PROTEIN WITH METALLOPHOSPHOESTERASE DOMAIN-RELATED"/>
    <property type="match status" value="1"/>
</dbReference>